<keyword evidence="1" id="KW-0812">Transmembrane</keyword>
<proteinExistence type="predicted"/>
<organism evidence="2">
    <name type="scientific">Oryza brachyantha</name>
    <name type="common">malo sina</name>
    <dbReference type="NCBI Taxonomy" id="4533"/>
    <lineage>
        <taxon>Eukaryota</taxon>
        <taxon>Viridiplantae</taxon>
        <taxon>Streptophyta</taxon>
        <taxon>Embryophyta</taxon>
        <taxon>Tracheophyta</taxon>
        <taxon>Spermatophyta</taxon>
        <taxon>Magnoliopsida</taxon>
        <taxon>Liliopsida</taxon>
        <taxon>Poales</taxon>
        <taxon>Poaceae</taxon>
        <taxon>BOP clade</taxon>
        <taxon>Oryzoideae</taxon>
        <taxon>Oryzeae</taxon>
        <taxon>Oryzinae</taxon>
        <taxon>Oryza</taxon>
    </lineage>
</organism>
<dbReference type="Gramene" id="OB07G13270.1">
    <property type="protein sequence ID" value="OB07G13270.1"/>
    <property type="gene ID" value="OB07G13270"/>
</dbReference>
<keyword evidence="1" id="KW-0472">Membrane</keyword>
<accession>J3MIU5</accession>
<name>J3MIU5_ORYBR</name>
<keyword evidence="3" id="KW-1185">Reference proteome</keyword>
<feature type="transmembrane region" description="Helical" evidence="1">
    <location>
        <begin position="65"/>
        <end position="88"/>
    </location>
</feature>
<reference evidence="2" key="2">
    <citation type="submission" date="2013-04" db="UniProtKB">
        <authorList>
            <consortium name="EnsemblPlants"/>
        </authorList>
    </citation>
    <scope>IDENTIFICATION</scope>
</reference>
<dbReference type="EnsemblPlants" id="OB07G13270.1">
    <property type="protein sequence ID" value="OB07G13270.1"/>
    <property type="gene ID" value="OB07G13270"/>
</dbReference>
<protein>
    <submittedName>
        <fullName evidence="2">Uncharacterized protein</fullName>
    </submittedName>
</protein>
<reference evidence="2" key="1">
    <citation type="journal article" date="2013" name="Nat. Commun.">
        <title>Whole-genome sequencing of Oryza brachyantha reveals mechanisms underlying Oryza genome evolution.</title>
        <authorList>
            <person name="Chen J."/>
            <person name="Huang Q."/>
            <person name="Gao D."/>
            <person name="Wang J."/>
            <person name="Lang Y."/>
            <person name="Liu T."/>
            <person name="Li B."/>
            <person name="Bai Z."/>
            <person name="Luis Goicoechea J."/>
            <person name="Liang C."/>
            <person name="Chen C."/>
            <person name="Zhang W."/>
            <person name="Sun S."/>
            <person name="Liao Y."/>
            <person name="Zhang X."/>
            <person name="Yang L."/>
            <person name="Song C."/>
            <person name="Wang M."/>
            <person name="Shi J."/>
            <person name="Liu G."/>
            <person name="Liu J."/>
            <person name="Zhou H."/>
            <person name="Zhou W."/>
            <person name="Yu Q."/>
            <person name="An N."/>
            <person name="Chen Y."/>
            <person name="Cai Q."/>
            <person name="Wang B."/>
            <person name="Liu B."/>
            <person name="Min J."/>
            <person name="Huang Y."/>
            <person name="Wu H."/>
            <person name="Li Z."/>
            <person name="Zhang Y."/>
            <person name="Yin Y."/>
            <person name="Song W."/>
            <person name="Jiang J."/>
            <person name="Jackson S.A."/>
            <person name="Wing R.A."/>
            <person name="Wang J."/>
            <person name="Chen M."/>
        </authorList>
    </citation>
    <scope>NUCLEOTIDE SEQUENCE [LARGE SCALE GENOMIC DNA]</scope>
    <source>
        <strain evidence="2">cv. IRGC 101232</strain>
    </source>
</reference>
<dbReference type="AlphaFoldDB" id="J3MIU5"/>
<evidence type="ECO:0000313" key="3">
    <source>
        <dbReference type="Proteomes" id="UP000006038"/>
    </source>
</evidence>
<keyword evidence="1" id="KW-1133">Transmembrane helix</keyword>
<sequence length="153" mass="16664">MPTICTVASHALLYGSTPMCWMPDVDMTKGQMSPRADSSTPILSQFLRHPEFSCDLLYVLRIRRLARIVIASIFCNTGAITFMLAIYVRKITSAPSKILATVKGDDVAYIHQGHLAKYHLSSGTSSSTIDNCSMYVLADIVAPYIISSAAASE</sequence>
<evidence type="ECO:0000313" key="2">
    <source>
        <dbReference type="EnsemblPlants" id="OB07G13270.1"/>
    </source>
</evidence>
<dbReference type="Proteomes" id="UP000006038">
    <property type="component" value="Chromosome 7"/>
</dbReference>
<evidence type="ECO:0000256" key="1">
    <source>
        <dbReference type="SAM" id="Phobius"/>
    </source>
</evidence>
<dbReference type="HOGENOM" id="CLU_1716066_0_0_1"/>